<reference evidence="2 3" key="1">
    <citation type="journal article" date="2017" name="Int. J. Parasitol.">
        <title>The genome of the protozoan parasite Cystoisospora suis and a reverse vaccinology approach to identify vaccine candidates.</title>
        <authorList>
            <person name="Palmieri N."/>
            <person name="Shrestha A."/>
            <person name="Ruttkowski B."/>
            <person name="Beck T."/>
            <person name="Vogl C."/>
            <person name="Tomley F."/>
            <person name="Blake D.P."/>
            <person name="Joachim A."/>
        </authorList>
    </citation>
    <scope>NUCLEOTIDE SEQUENCE [LARGE SCALE GENOMIC DNA]</scope>
    <source>
        <strain evidence="2 3">Wien I</strain>
    </source>
</reference>
<gene>
    <name evidence="2" type="ORF">CSUI_007615</name>
</gene>
<evidence type="ECO:0000256" key="1">
    <source>
        <dbReference type="SAM" id="MobiDB-lite"/>
    </source>
</evidence>
<protein>
    <submittedName>
        <fullName evidence="2">Uncharacterized protein</fullName>
    </submittedName>
</protein>
<feature type="region of interest" description="Disordered" evidence="1">
    <location>
        <begin position="33"/>
        <end position="93"/>
    </location>
</feature>
<proteinExistence type="predicted"/>
<sequence length="135" mass="14639">FSPVLFFFFTSCSLISKRSLRHHPHQWTSQTETLSFLSDPSQSQPLSSSSSTSISPSCRLFSHCPPVGTSSLSDETPVSSNQNDPLSPPGLWPSCETTRGCSYPNSNATTGEARELALGGDRGEYVSLASRKDHE</sequence>
<feature type="non-terminal residue" evidence="2">
    <location>
        <position position="1"/>
    </location>
</feature>
<keyword evidence="3" id="KW-1185">Reference proteome</keyword>
<organism evidence="2 3">
    <name type="scientific">Cystoisospora suis</name>
    <dbReference type="NCBI Taxonomy" id="483139"/>
    <lineage>
        <taxon>Eukaryota</taxon>
        <taxon>Sar</taxon>
        <taxon>Alveolata</taxon>
        <taxon>Apicomplexa</taxon>
        <taxon>Conoidasida</taxon>
        <taxon>Coccidia</taxon>
        <taxon>Eucoccidiorida</taxon>
        <taxon>Eimeriorina</taxon>
        <taxon>Sarcocystidae</taxon>
        <taxon>Cystoisospora</taxon>
    </lineage>
</organism>
<feature type="compositionally biased region" description="Low complexity" evidence="1">
    <location>
        <begin position="34"/>
        <end position="57"/>
    </location>
</feature>
<evidence type="ECO:0000313" key="3">
    <source>
        <dbReference type="Proteomes" id="UP000221165"/>
    </source>
</evidence>
<dbReference type="RefSeq" id="XP_067920264.1">
    <property type="nucleotide sequence ID" value="XM_068067760.1"/>
</dbReference>
<dbReference type="GeneID" id="94430971"/>
<dbReference type="VEuPathDB" id="ToxoDB:CSUI_007615"/>
<feature type="compositionally biased region" description="Polar residues" evidence="1">
    <location>
        <begin position="68"/>
        <end position="85"/>
    </location>
</feature>
<dbReference type="EMBL" id="MIGC01004071">
    <property type="protein sequence ID" value="PHJ18558.1"/>
    <property type="molecule type" value="Genomic_DNA"/>
</dbReference>
<evidence type="ECO:0000313" key="2">
    <source>
        <dbReference type="EMBL" id="PHJ18558.1"/>
    </source>
</evidence>
<comment type="caution">
    <text evidence="2">The sequence shown here is derived from an EMBL/GenBank/DDBJ whole genome shotgun (WGS) entry which is preliminary data.</text>
</comment>
<accession>A0A2C6KPL7</accession>
<dbReference type="Proteomes" id="UP000221165">
    <property type="component" value="Unassembled WGS sequence"/>
</dbReference>
<dbReference type="AlphaFoldDB" id="A0A2C6KPL7"/>
<name>A0A2C6KPL7_9APIC</name>